<dbReference type="OrthoDB" id="3620552at2"/>
<name>A0A0N9HSW3_9PSEU</name>
<evidence type="ECO:0000256" key="1">
    <source>
        <dbReference type="SAM" id="MobiDB-lite"/>
    </source>
</evidence>
<keyword evidence="2" id="KW-1133">Transmembrane helix</keyword>
<sequence>MNPWGISGPAFLWLYTGGFVVAGAVTLLLRRRIGSLTGAQSASEPLTVDETAILAGGRARVADAAIANLVERGAVRVERSGKLHVVRDSAYRAESALETRLLKDIKTRPGRTADYYRHNAARQPLFHEVEAELVRRGLLVDHVGRGTVFLTALPLVVLLVIGVVRAVNGANLGYPIGYLTVLIILTVVAVALAMRQIKRGPSAAARKLLSRGGHASSGAAALVARGGLAAYPDPVIASHIWAPGPRRKARVRPRSGSDSGYAGGAPIYASTCSSSSCSSSSSSSSCGGGGGGCGGGGS</sequence>
<dbReference type="Proteomes" id="UP000063699">
    <property type="component" value="Chromosome"/>
</dbReference>
<dbReference type="KEGG" id="kphy:AOZ06_14890"/>
<keyword evidence="2" id="KW-0812">Transmembrane</keyword>
<proteinExistence type="predicted"/>
<feature type="region of interest" description="Disordered" evidence="1">
    <location>
        <begin position="271"/>
        <end position="298"/>
    </location>
</feature>
<feature type="compositionally biased region" description="Low complexity" evidence="1">
    <location>
        <begin position="272"/>
        <end position="285"/>
    </location>
</feature>
<evidence type="ECO:0000313" key="4">
    <source>
        <dbReference type="Proteomes" id="UP000063699"/>
    </source>
</evidence>
<dbReference type="NCBIfam" id="TIGR04222">
    <property type="entry name" value="near_uncomplex"/>
    <property type="match status" value="1"/>
</dbReference>
<protein>
    <recommendedName>
        <fullName evidence="5">TIGR04222 domain-containing membrane protein</fullName>
    </recommendedName>
</protein>
<keyword evidence="4" id="KW-1185">Reference proteome</keyword>
<dbReference type="RefSeq" id="WP_054289940.1">
    <property type="nucleotide sequence ID" value="NZ_CP012752.1"/>
</dbReference>
<evidence type="ECO:0008006" key="5">
    <source>
        <dbReference type="Google" id="ProtNLM"/>
    </source>
</evidence>
<dbReference type="AlphaFoldDB" id="A0A0N9HSW3"/>
<dbReference type="EMBL" id="CP012752">
    <property type="protein sequence ID" value="ALG08033.1"/>
    <property type="molecule type" value="Genomic_DNA"/>
</dbReference>
<feature type="transmembrane region" description="Helical" evidence="2">
    <location>
        <begin position="12"/>
        <end position="29"/>
    </location>
</feature>
<feature type="transmembrane region" description="Helical" evidence="2">
    <location>
        <begin position="176"/>
        <end position="194"/>
    </location>
</feature>
<evidence type="ECO:0000313" key="3">
    <source>
        <dbReference type="EMBL" id="ALG08033.1"/>
    </source>
</evidence>
<dbReference type="InterPro" id="IPR026467">
    <property type="entry name" value="Ser/Gly_Cys_C_dom"/>
</dbReference>
<organism evidence="3 4">
    <name type="scientific">Kibdelosporangium phytohabitans</name>
    <dbReference type="NCBI Taxonomy" id="860235"/>
    <lineage>
        <taxon>Bacteria</taxon>
        <taxon>Bacillati</taxon>
        <taxon>Actinomycetota</taxon>
        <taxon>Actinomycetes</taxon>
        <taxon>Pseudonocardiales</taxon>
        <taxon>Pseudonocardiaceae</taxon>
        <taxon>Kibdelosporangium</taxon>
    </lineage>
</organism>
<reference evidence="3 4" key="1">
    <citation type="submission" date="2015-07" db="EMBL/GenBank/DDBJ databases">
        <title>Genome sequencing of Kibdelosporangium phytohabitans.</title>
        <authorList>
            <person name="Qin S."/>
            <person name="Xing K."/>
        </authorList>
    </citation>
    <scope>NUCLEOTIDE SEQUENCE [LARGE SCALE GENOMIC DNA]</scope>
    <source>
        <strain evidence="3 4">KLBMP1111</strain>
    </source>
</reference>
<dbReference type="STRING" id="860235.AOZ06_14890"/>
<evidence type="ECO:0000256" key="2">
    <source>
        <dbReference type="SAM" id="Phobius"/>
    </source>
</evidence>
<gene>
    <name evidence="3" type="ORF">AOZ06_14890</name>
</gene>
<keyword evidence="2" id="KW-0472">Membrane</keyword>
<feature type="transmembrane region" description="Helical" evidence="2">
    <location>
        <begin position="143"/>
        <end position="164"/>
    </location>
</feature>
<accession>A0A0N9HSW3</accession>
<feature type="compositionally biased region" description="Gly residues" evidence="1">
    <location>
        <begin position="286"/>
        <end position="298"/>
    </location>
</feature>